<dbReference type="Proteomes" id="UP000681967">
    <property type="component" value="Unassembled WGS sequence"/>
</dbReference>
<evidence type="ECO:0000256" key="1">
    <source>
        <dbReference type="ARBA" id="ARBA00023157"/>
    </source>
</evidence>
<protein>
    <recommendedName>
        <fullName evidence="4">CUB domain-containing protein</fullName>
    </recommendedName>
</protein>
<evidence type="ECO:0000313" key="9">
    <source>
        <dbReference type="EMBL" id="CAF4082516.1"/>
    </source>
</evidence>
<name>A0A819TJX0_9BILA</name>
<dbReference type="Proteomes" id="UP000663866">
    <property type="component" value="Unassembled WGS sequence"/>
</dbReference>
<dbReference type="EMBL" id="CAJNOV010008918">
    <property type="protein sequence ID" value="CAF1343740.1"/>
    <property type="molecule type" value="Genomic_DNA"/>
</dbReference>
<feature type="signal peptide" evidence="3">
    <location>
        <begin position="1"/>
        <end position="21"/>
    </location>
</feature>
<keyword evidence="10" id="KW-1185">Reference proteome</keyword>
<keyword evidence="3" id="KW-0732">Signal</keyword>
<keyword evidence="1" id="KW-1015">Disulfide bond</keyword>
<evidence type="ECO:0000313" key="5">
    <source>
        <dbReference type="EMBL" id="CAF1343740.1"/>
    </source>
</evidence>
<dbReference type="EMBL" id="CAJOBH010002336">
    <property type="protein sequence ID" value="CAF3901467.1"/>
    <property type="molecule type" value="Genomic_DNA"/>
</dbReference>
<dbReference type="InterPro" id="IPR042333">
    <property type="entry name" value="LRAD2/Mig-13-like"/>
</dbReference>
<dbReference type="AlphaFoldDB" id="A0A819TJX0"/>
<dbReference type="EMBL" id="CAJOBJ010000127">
    <property type="protein sequence ID" value="CAF3797365.1"/>
    <property type="molecule type" value="Genomic_DNA"/>
</dbReference>
<dbReference type="PANTHER" id="PTHR24652">
    <property type="entry name" value="LOW-DENSITY LIPOPROTEIN RECEPTOR CLASS A DOMAIN-CONTAINING PROTEIN 2"/>
    <property type="match status" value="1"/>
</dbReference>
<comment type="caution">
    <text evidence="9">The sequence shown here is derived from an EMBL/GenBank/DDBJ whole genome shotgun (WGS) entry which is preliminary data.</text>
</comment>
<sequence>MLIVQRSIIAFIIAMPTIVLMRPTSSTFSSPNMDKQCNKTISLNGDTLPGTYFSLASGKYKENLNCILTIKGATVSQRIIIVIDKMDIACNGDKLFIYDGKQEQSSLLNQDETTQCGTKKYHLRTSRSNTVIIEFVSNNDGKVGSGFIINVAINFPVPTCSRMDNLYKCRNNYCISNIFNCDDRNWCGDDTQLYVCR</sequence>
<dbReference type="EMBL" id="CAJOBG010003825">
    <property type="protein sequence ID" value="CAF4082516.1"/>
    <property type="molecule type" value="Genomic_DNA"/>
</dbReference>
<feature type="domain" description="CUB" evidence="4">
    <location>
        <begin position="37"/>
        <end position="154"/>
    </location>
</feature>
<evidence type="ECO:0000256" key="3">
    <source>
        <dbReference type="SAM" id="SignalP"/>
    </source>
</evidence>
<evidence type="ECO:0000313" key="7">
    <source>
        <dbReference type="EMBL" id="CAF3901467.1"/>
    </source>
</evidence>
<proteinExistence type="predicted"/>
<dbReference type="PANTHER" id="PTHR24652:SF69">
    <property type="entry name" value="CUB DOMAIN-CONTAINING PROTEIN"/>
    <property type="match status" value="1"/>
</dbReference>
<organism evidence="9 10">
    <name type="scientific">Rotaria magnacalcarata</name>
    <dbReference type="NCBI Taxonomy" id="392030"/>
    <lineage>
        <taxon>Eukaryota</taxon>
        <taxon>Metazoa</taxon>
        <taxon>Spiralia</taxon>
        <taxon>Gnathifera</taxon>
        <taxon>Rotifera</taxon>
        <taxon>Eurotatoria</taxon>
        <taxon>Bdelloidea</taxon>
        <taxon>Philodinida</taxon>
        <taxon>Philodinidae</taxon>
        <taxon>Rotaria</taxon>
    </lineage>
</organism>
<dbReference type="InterPro" id="IPR000859">
    <property type="entry name" value="CUB_dom"/>
</dbReference>
<evidence type="ECO:0000313" key="6">
    <source>
        <dbReference type="EMBL" id="CAF3797365.1"/>
    </source>
</evidence>
<feature type="chain" id="PRO_5035693598" description="CUB domain-containing protein" evidence="3">
    <location>
        <begin position="22"/>
        <end position="197"/>
    </location>
</feature>
<gene>
    <name evidence="7" type="ORF">BYL167_LOCUS8489</name>
    <name evidence="5" type="ORF">CJN711_LOCUS19063</name>
    <name evidence="6" type="ORF">GIL414_LOCUS889</name>
    <name evidence="9" type="ORF">OVN521_LOCUS19860</name>
    <name evidence="8" type="ORF">SMN809_LOCUS9751</name>
</gene>
<dbReference type="Proteomes" id="UP000663855">
    <property type="component" value="Unassembled WGS sequence"/>
</dbReference>
<accession>A0A819TJX0</accession>
<evidence type="ECO:0000256" key="2">
    <source>
        <dbReference type="PROSITE-ProRule" id="PRU00059"/>
    </source>
</evidence>
<dbReference type="Proteomes" id="UP000676336">
    <property type="component" value="Unassembled WGS sequence"/>
</dbReference>
<dbReference type="Proteomes" id="UP000681720">
    <property type="component" value="Unassembled WGS sequence"/>
</dbReference>
<comment type="caution">
    <text evidence="2">Lacks conserved residue(s) required for the propagation of feature annotation.</text>
</comment>
<evidence type="ECO:0000259" key="4">
    <source>
        <dbReference type="PROSITE" id="PS01180"/>
    </source>
</evidence>
<dbReference type="SUPFAM" id="SSF49854">
    <property type="entry name" value="Spermadhesin, CUB domain"/>
    <property type="match status" value="1"/>
</dbReference>
<evidence type="ECO:0000313" key="8">
    <source>
        <dbReference type="EMBL" id="CAF3960269.1"/>
    </source>
</evidence>
<dbReference type="EMBL" id="CAJOBI010003213">
    <property type="protein sequence ID" value="CAF3960269.1"/>
    <property type="molecule type" value="Genomic_DNA"/>
</dbReference>
<dbReference type="SMART" id="SM00042">
    <property type="entry name" value="CUB"/>
    <property type="match status" value="1"/>
</dbReference>
<dbReference type="PROSITE" id="PS01180">
    <property type="entry name" value="CUB"/>
    <property type="match status" value="1"/>
</dbReference>
<dbReference type="Pfam" id="PF00431">
    <property type="entry name" value="CUB"/>
    <property type="match status" value="1"/>
</dbReference>
<reference evidence="9" key="1">
    <citation type="submission" date="2021-02" db="EMBL/GenBank/DDBJ databases">
        <authorList>
            <person name="Nowell W R."/>
        </authorList>
    </citation>
    <scope>NUCLEOTIDE SEQUENCE</scope>
</reference>
<dbReference type="Gene3D" id="2.60.120.290">
    <property type="entry name" value="Spermadhesin, CUB domain"/>
    <property type="match status" value="1"/>
</dbReference>
<dbReference type="CDD" id="cd00041">
    <property type="entry name" value="CUB"/>
    <property type="match status" value="1"/>
</dbReference>
<dbReference type="InterPro" id="IPR035914">
    <property type="entry name" value="Sperma_CUB_dom_sf"/>
</dbReference>
<evidence type="ECO:0000313" key="10">
    <source>
        <dbReference type="Proteomes" id="UP000663866"/>
    </source>
</evidence>